<comment type="caution">
    <text evidence="2">The sequence shown here is derived from an EMBL/GenBank/DDBJ whole genome shotgun (WGS) entry which is preliminary data.</text>
</comment>
<dbReference type="SUPFAM" id="SSF52266">
    <property type="entry name" value="SGNH hydrolase"/>
    <property type="match status" value="1"/>
</dbReference>
<evidence type="ECO:0000313" key="3">
    <source>
        <dbReference type="Proteomes" id="UP001497525"/>
    </source>
</evidence>
<dbReference type="InterPro" id="IPR045136">
    <property type="entry name" value="Iah1-like"/>
</dbReference>
<organism evidence="2 3">
    <name type="scientific">Calicophoron daubneyi</name>
    <name type="common">Rumen fluke</name>
    <name type="synonym">Paramphistomum daubneyi</name>
    <dbReference type="NCBI Taxonomy" id="300641"/>
    <lineage>
        <taxon>Eukaryota</taxon>
        <taxon>Metazoa</taxon>
        <taxon>Spiralia</taxon>
        <taxon>Lophotrochozoa</taxon>
        <taxon>Platyhelminthes</taxon>
        <taxon>Trematoda</taxon>
        <taxon>Digenea</taxon>
        <taxon>Plagiorchiida</taxon>
        <taxon>Pronocephalata</taxon>
        <taxon>Paramphistomoidea</taxon>
        <taxon>Paramphistomidae</taxon>
        <taxon>Calicophoron</taxon>
    </lineage>
</organism>
<dbReference type="EMBL" id="CAXLJL010000823">
    <property type="protein sequence ID" value="CAL5141247.1"/>
    <property type="molecule type" value="Genomic_DNA"/>
</dbReference>
<protein>
    <recommendedName>
        <fullName evidence="1">SGNH hydrolase-type esterase domain-containing protein</fullName>
    </recommendedName>
</protein>
<feature type="domain" description="SGNH hydrolase-type esterase" evidence="1">
    <location>
        <begin position="15"/>
        <end position="197"/>
    </location>
</feature>
<dbReference type="PANTHER" id="PTHR14209:SF19">
    <property type="entry name" value="ISOAMYL ACETATE-HYDROLYZING ESTERASE 1 HOMOLOG"/>
    <property type="match status" value="1"/>
</dbReference>
<dbReference type="InterPro" id="IPR013830">
    <property type="entry name" value="SGNH_hydro"/>
</dbReference>
<proteinExistence type="predicted"/>
<gene>
    <name evidence="2" type="ORF">CDAUBV1_LOCUS16502</name>
</gene>
<dbReference type="InterPro" id="IPR036514">
    <property type="entry name" value="SGNH_hydro_sf"/>
</dbReference>
<dbReference type="Pfam" id="PF13472">
    <property type="entry name" value="Lipase_GDSL_2"/>
    <property type="match status" value="1"/>
</dbReference>
<name>A0AAV2TUZ8_CALDB</name>
<dbReference type="Proteomes" id="UP001497525">
    <property type="component" value="Unassembled WGS sequence"/>
</dbReference>
<dbReference type="AlphaFoldDB" id="A0AAV2TUZ8"/>
<dbReference type="PANTHER" id="PTHR14209">
    <property type="entry name" value="ISOAMYL ACETATE-HYDROLYZING ESTERASE 1"/>
    <property type="match status" value="1"/>
</dbReference>
<accession>A0AAV2TUZ8</accession>
<reference evidence="2" key="1">
    <citation type="submission" date="2024-06" db="EMBL/GenBank/DDBJ databases">
        <authorList>
            <person name="Liu X."/>
            <person name="Lenzi L."/>
            <person name="Haldenby T S."/>
            <person name="Uol C."/>
        </authorList>
    </citation>
    <scope>NUCLEOTIDE SEQUENCE</scope>
</reference>
<dbReference type="CDD" id="cd01838">
    <property type="entry name" value="Isoamyl_acetate_hydrolase_like"/>
    <property type="match status" value="1"/>
</dbReference>
<evidence type="ECO:0000259" key="1">
    <source>
        <dbReference type="Pfam" id="PF13472"/>
    </source>
</evidence>
<evidence type="ECO:0000313" key="2">
    <source>
        <dbReference type="EMBL" id="CAL5141247.1"/>
    </source>
</evidence>
<dbReference type="Gene3D" id="3.40.50.1110">
    <property type="entry name" value="SGNH hydrolase"/>
    <property type="match status" value="1"/>
</dbReference>
<sequence length="250" mass="27967">MAGKVTSQIIPKVIFLGDSITQLGWSYDGGWLSILASNFVRKLDVIGRGFSGYNTRMCKPLVPLLFPNSASVENCRMLSIFFGANDASIAEQHVPVEEFKTNLQWMIQYFQGLGLPTKSLMIISLPPVDEARYGGRQIAEGLPVSRLLKNCVIYANAAKEVAGAAKVTFVNIFEAMVAQKNWNELLVDGLHFSRKGSEFTADILTNILTDKLPADCERMFFPGYEEVDNDNPQIAFDHFVKQYLRKRFIA</sequence>